<keyword evidence="3" id="KW-0964">Secreted</keyword>
<evidence type="ECO:0000259" key="4">
    <source>
        <dbReference type="Pfam" id="PF04717"/>
    </source>
</evidence>
<dbReference type="Gene3D" id="2.40.50.230">
    <property type="entry name" value="Gp5 N-terminal domain"/>
    <property type="match status" value="1"/>
</dbReference>
<name>A0A0P1G483_9RHOB</name>
<dbReference type="Gene3D" id="4.10.220.110">
    <property type="match status" value="1"/>
</dbReference>
<dbReference type="PANTHER" id="PTHR32305:SF15">
    <property type="entry name" value="PROTEIN RHSA-RELATED"/>
    <property type="match status" value="1"/>
</dbReference>
<evidence type="ECO:0000313" key="6">
    <source>
        <dbReference type="EMBL" id="CUH76504.1"/>
    </source>
</evidence>
<dbReference type="InterPro" id="IPR006531">
    <property type="entry name" value="Gp5/Vgr_OB"/>
</dbReference>
<accession>A0A0P1G483</accession>
<dbReference type="Pfam" id="PF05954">
    <property type="entry name" value="Phage_GPD"/>
    <property type="match status" value="1"/>
</dbReference>
<dbReference type="InterPro" id="IPR017847">
    <property type="entry name" value="T6SS_RhsGE_Vgr_subset"/>
</dbReference>
<dbReference type="Gene3D" id="2.30.110.50">
    <property type="match status" value="1"/>
</dbReference>
<dbReference type="AlphaFoldDB" id="A0A0P1G483"/>
<protein>
    <submittedName>
        <fullName evidence="6">Type VI secretion system Vgr family protein</fullName>
    </submittedName>
</protein>
<dbReference type="SUPFAM" id="SSF69255">
    <property type="entry name" value="gp5 N-terminal domain-like"/>
    <property type="match status" value="1"/>
</dbReference>
<dbReference type="SUPFAM" id="SSF69349">
    <property type="entry name" value="Phage fibre proteins"/>
    <property type="match status" value="1"/>
</dbReference>
<dbReference type="InterPro" id="IPR037026">
    <property type="entry name" value="Vgr_OB-fold_dom_sf"/>
</dbReference>
<gene>
    <name evidence="6" type="ORF">TRM7557_00932</name>
</gene>
<dbReference type="InterPro" id="IPR050708">
    <property type="entry name" value="T6SS_VgrG/RHS"/>
</dbReference>
<evidence type="ECO:0000256" key="1">
    <source>
        <dbReference type="ARBA" id="ARBA00004613"/>
    </source>
</evidence>
<feature type="domain" description="Gp5/Type VI secretion system Vgr C-terminal trimerisation" evidence="5">
    <location>
        <begin position="470"/>
        <end position="558"/>
    </location>
</feature>
<proteinExistence type="inferred from homology"/>
<dbReference type="InterPro" id="IPR006533">
    <property type="entry name" value="T6SS_Vgr_RhsGE"/>
</dbReference>
<dbReference type="GO" id="GO:0005576">
    <property type="term" value="C:extracellular region"/>
    <property type="evidence" value="ECO:0007669"/>
    <property type="project" value="UniProtKB-SubCell"/>
</dbReference>
<evidence type="ECO:0000256" key="3">
    <source>
        <dbReference type="ARBA" id="ARBA00022525"/>
    </source>
</evidence>
<comment type="similarity">
    <text evidence="2">Belongs to the VgrG protein family.</text>
</comment>
<dbReference type="Proteomes" id="UP000052022">
    <property type="component" value="Unassembled WGS sequence"/>
</dbReference>
<keyword evidence="7" id="KW-1185">Reference proteome</keyword>
<dbReference type="Gene3D" id="3.55.50.10">
    <property type="entry name" value="Baseplate protein-like domains"/>
    <property type="match status" value="1"/>
</dbReference>
<evidence type="ECO:0000259" key="5">
    <source>
        <dbReference type="Pfam" id="PF22178"/>
    </source>
</evidence>
<comment type="subcellular location">
    <subcellularLocation>
        <location evidence="1">Secreted</location>
    </subcellularLocation>
</comment>
<feature type="domain" description="Gp5/Type VI secretion system Vgr protein OB-fold" evidence="4">
    <location>
        <begin position="388"/>
        <end position="453"/>
    </location>
</feature>
<dbReference type="InterPro" id="IPR054030">
    <property type="entry name" value="Gp5_Vgr_C"/>
</dbReference>
<evidence type="ECO:0000313" key="7">
    <source>
        <dbReference type="Proteomes" id="UP000052022"/>
    </source>
</evidence>
<sequence>MNRHFSQQDRQGRLVTALGGDQLVLLRMDGSEEISGSFEWRVEALSFNNQLDLSALLGTHATVEIDHAQGRRAFDGIVCEARSRGAFENGFRYDLVLRPWLHLASLRRNMRIFHNKSVIEIVEEVLSTYGAMGNPHLEIVTSSAYPVLEYTVQYGESDADFIRRQLERHGISWSWKHAPGSHTLVLSDATFQLPEVPGGTRPLYGVEGFHRHEDEHFRKWSTAARITTGAVRLTEYNFKIPHATQEADQMGEAAHPQGDVESYDWPGDYLTQDEGRHVVTRRLDEERGQAPRHEAVGDVVSLGAGWRVTLAGDPVSGATGQGFVCLRAEHQFRAQGYGSGDAGGDETPYEGAYVLMPDSAPYRPERRTPAPRVQGPETAVVVGDGEIDCDEHGRILVRYHWDLDGAHSMRVRVSQNWASKGWGGMVIPRIGMEVIVEHLRGDPDKPIVTGCVYNGHNTPPYELPARKTASAFRSQSHKGPGFNELRFEDQTGEEEIMLRAQKDLTQKIQNNSTMRIDANHFTSIGHNSMVEVAGQATQHVGGDFTLSVSGSNRETFATGEVAKHWEGVRKIGYLIGRGKSAMQGVGNLIMNAVGTIYLSARKNAILDAGADVSISAGNDRTDTVARDRMDQTRRNSRTSVGKTQRVEVGKKLKVTVGEEIEFRCGDALIQAQSDGTINIKGSHIIINGSRIDLN</sequence>
<dbReference type="NCBIfam" id="TIGR01646">
    <property type="entry name" value="vgr_GE"/>
    <property type="match status" value="1"/>
</dbReference>
<dbReference type="STRING" id="928856.SAMN04488049_1411"/>
<dbReference type="SUPFAM" id="SSF69279">
    <property type="entry name" value="Phage tail proteins"/>
    <property type="match status" value="2"/>
</dbReference>
<dbReference type="Pfam" id="PF04717">
    <property type="entry name" value="Phage_base_V"/>
    <property type="match status" value="1"/>
</dbReference>
<dbReference type="EMBL" id="CYSD01000014">
    <property type="protein sequence ID" value="CUH76504.1"/>
    <property type="molecule type" value="Genomic_DNA"/>
</dbReference>
<dbReference type="NCBIfam" id="TIGR03361">
    <property type="entry name" value="VI_Rhs_Vgr"/>
    <property type="match status" value="1"/>
</dbReference>
<dbReference type="PANTHER" id="PTHR32305">
    <property type="match status" value="1"/>
</dbReference>
<organism evidence="6 7">
    <name type="scientific">Tritonibacter multivorans</name>
    <dbReference type="NCBI Taxonomy" id="928856"/>
    <lineage>
        <taxon>Bacteria</taxon>
        <taxon>Pseudomonadati</taxon>
        <taxon>Pseudomonadota</taxon>
        <taxon>Alphaproteobacteria</taxon>
        <taxon>Rhodobacterales</taxon>
        <taxon>Paracoccaceae</taxon>
        <taxon>Tritonibacter</taxon>
    </lineage>
</organism>
<dbReference type="Pfam" id="PF22178">
    <property type="entry name" value="Gp5_trimer_C"/>
    <property type="match status" value="1"/>
</dbReference>
<evidence type="ECO:0000256" key="2">
    <source>
        <dbReference type="ARBA" id="ARBA00005558"/>
    </source>
</evidence>
<dbReference type="RefSeq" id="WP_165592410.1">
    <property type="nucleotide sequence ID" value="NZ_CYSD01000014.1"/>
</dbReference>
<reference evidence="6" key="1">
    <citation type="submission" date="2015-09" db="EMBL/GenBank/DDBJ databases">
        <authorList>
            <consortium name="Swine Surveillance"/>
        </authorList>
    </citation>
    <scope>NUCLEOTIDE SEQUENCE [LARGE SCALE GENOMIC DNA]</scope>
    <source>
        <strain evidence="6">CECT 7557</strain>
    </source>
</reference>